<dbReference type="AlphaFoldDB" id="A0A0F0G644"/>
<reference evidence="1 2" key="1">
    <citation type="submission" date="2018-06" db="EMBL/GenBank/DDBJ databases">
        <authorList>
            <consortium name="Pathogen Informatics"/>
            <person name="Doyle S."/>
        </authorList>
    </citation>
    <scope>NUCLEOTIDE SEQUENCE [LARGE SCALE GENOMIC DNA]</scope>
    <source>
        <strain evidence="1 2">NCTC10343</strain>
    </source>
</reference>
<proteinExistence type="predicted"/>
<dbReference type="RefSeq" id="WP_016820215.1">
    <property type="nucleotide sequence ID" value="NZ_CP009909.1"/>
</dbReference>
<accession>A0A0F0G644</accession>
<sequence>MTPSKTLKWITGGLELFFAIPVLGGLLVINSAYTVLFFMLIFHIVTLVLSVTNKETYYGSILGIVTSVVGWIPFVGWLMHLLSGIFLMITAAQQPRDHYRNRNPYDDYRY</sequence>
<dbReference type="EMBL" id="UGSC01000001">
    <property type="protein sequence ID" value="SUA62388.1"/>
    <property type="molecule type" value="Genomic_DNA"/>
</dbReference>
<gene>
    <name evidence="1" type="ORF">NCTC10343_00299</name>
</gene>
<dbReference type="GeneID" id="93349151"/>
<protein>
    <submittedName>
        <fullName evidence="1">Hypothetical membrane protein</fullName>
    </submittedName>
</protein>
<organism evidence="1 2">
    <name type="scientific">Paenibacillus polymyxa</name>
    <name type="common">Bacillus polymyxa</name>
    <dbReference type="NCBI Taxonomy" id="1406"/>
    <lineage>
        <taxon>Bacteria</taxon>
        <taxon>Bacillati</taxon>
        <taxon>Bacillota</taxon>
        <taxon>Bacilli</taxon>
        <taxon>Bacillales</taxon>
        <taxon>Paenibacillaceae</taxon>
        <taxon>Paenibacillus</taxon>
    </lineage>
</organism>
<evidence type="ECO:0000313" key="2">
    <source>
        <dbReference type="Proteomes" id="UP000254400"/>
    </source>
</evidence>
<name>A0A0F0G644_PAEPO</name>
<evidence type="ECO:0000313" key="1">
    <source>
        <dbReference type="EMBL" id="SUA62388.1"/>
    </source>
</evidence>
<dbReference type="Proteomes" id="UP000254400">
    <property type="component" value="Unassembled WGS sequence"/>
</dbReference>